<evidence type="ECO:0000256" key="3">
    <source>
        <dbReference type="ARBA" id="ARBA00022475"/>
    </source>
</evidence>
<keyword evidence="4 8" id="KW-0812">Transmembrane</keyword>
<reference evidence="10 11" key="1">
    <citation type="submission" date="2016-11" db="EMBL/GenBank/DDBJ databases">
        <authorList>
            <person name="Jaros S."/>
            <person name="Januszkiewicz K."/>
            <person name="Wedrychowicz H."/>
        </authorList>
    </citation>
    <scope>NUCLEOTIDE SEQUENCE [LARGE SCALE GENOMIC DNA]</scope>
    <source>
        <strain evidence="10 11">DSM 46144</strain>
    </source>
</reference>
<dbReference type="PANTHER" id="PTHR33406">
    <property type="entry name" value="MEMBRANE PROTEIN MJ1562-RELATED"/>
    <property type="match status" value="1"/>
</dbReference>
<dbReference type="Proteomes" id="UP000184440">
    <property type="component" value="Unassembled WGS sequence"/>
</dbReference>
<keyword evidence="6 8" id="KW-0472">Membrane</keyword>
<evidence type="ECO:0000313" key="10">
    <source>
        <dbReference type="EMBL" id="SHN43614.1"/>
    </source>
</evidence>
<gene>
    <name evidence="10" type="ORF">SAMN05443668_109273</name>
</gene>
<feature type="domain" description="SSD" evidence="9">
    <location>
        <begin position="186"/>
        <end position="327"/>
    </location>
</feature>
<name>A0A1M7RBF5_9ACTN</name>
<evidence type="ECO:0000313" key="11">
    <source>
        <dbReference type="Proteomes" id="UP000184440"/>
    </source>
</evidence>
<dbReference type="InterPro" id="IPR000731">
    <property type="entry name" value="SSD"/>
</dbReference>
<feature type="transmembrane region" description="Helical" evidence="8">
    <location>
        <begin position="199"/>
        <end position="219"/>
    </location>
</feature>
<evidence type="ECO:0000256" key="1">
    <source>
        <dbReference type="ARBA" id="ARBA00004651"/>
    </source>
</evidence>
<organism evidence="10 11">
    <name type="scientific">Cryptosporangium aurantiacum</name>
    <dbReference type="NCBI Taxonomy" id="134849"/>
    <lineage>
        <taxon>Bacteria</taxon>
        <taxon>Bacillati</taxon>
        <taxon>Actinomycetota</taxon>
        <taxon>Actinomycetes</taxon>
        <taxon>Cryptosporangiales</taxon>
        <taxon>Cryptosporangiaceae</taxon>
        <taxon>Cryptosporangium</taxon>
    </lineage>
</organism>
<comment type="similarity">
    <text evidence="2">Belongs to the resistance-nodulation-cell division (RND) (TC 2.A.6) family. MmpL subfamily.</text>
</comment>
<keyword evidence="11" id="KW-1185">Reference proteome</keyword>
<feature type="transmembrane region" description="Helical" evidence="8">
    <location>
        <begin position="399"/>
        <end position="423"/>
    </location>
</feature>
<feature type="region of interest" description="Disordered" evidence="7">
    <location>
        <begin position="337"/>
        <end position="376"/>
    </location>
</feature>
<feature type="domain" description="SSD" evidence="9">
    <location>
        <begin position="565"/>
        <end position="733"/>
    </location>
</feature>
<dbReference type="GO" id="GO:0005886">
    <property type="term" value="C:plasma membrane"/>
    <property type="evidence" value="ECO:0007669"/>
    <property type="project" value="UniProtKB-SubCell"/>
</dbReference>
<dbReference type="Pfam" id="PF03176">
    <property type="entry name" value="MMPL"/>
    <property type="match status" value="2"/>
</dbReference>
<feature type="transmembrane region" description="Helical" evidence="8">
    <location>
        <begin position="304"/>
        <end position="329"/>
    </location>
</feature>
<evidence type="ECO:0000256" key="8">
    <source>
        <dbReference type="SAM" id="Phobius"/>
    </source>
</evidence>
<evidence type="ECO:0000256" key="5">
    <source>
        <dbReference type="ARBA" id="ARBA00022989"/>
    </source>
</evidence>
<comment type="subcellular location">
    <subcellularLocation>
        <location evidence="1">Cell membrane</location>
        <topology evidence="1">Multi-pass membrane protein</topology>
    </subcellularLocation>
</comment>
<dbReference type="InterPro" id="IPR050545">
    <property type="entry name" value="Mycobact_MmpL"/>
</dbReference>
<dbReference type="InterPro" id="IPR004869">
    <property type="entry name" value="MMPL_dom"/>
</dbReference>
<evidence type="ECO:0000256" key="2">
    <source>
        <dbReference type="ARBA" id="ARBA00010157"/>
    </source>
</evidence>
<dbReference type="PROSITE" id="PS50156">
    <property type="entry name" value="SSD"/>
    <property type="match status" value="2"/>
</dbReference>
<evidence type="ECO:0000256" key="7">
    <source>
        <dbReference type="SAM" id="MobiDB-lite"/>
    </source>
</evidence>
<feature type="compositionally biased region" description="Low complexity" evidence="7">
    <location>
        <begin position="358"/>
        <end position="372"/>
    </location>
</feature>
<dbReference type="OrthoDB" id="7051771at2"/>
<feature type="transmembrane region" description="Helical" evidence="8">
    <location>
        <begin position="634"/>
        <end position="659"/>
    </location>
</feature>
<feature type="transmembrane region" description="Helical" evidence="8">
    <location>
        <begin position="225"/>
        <end position="249"/>
    </location>
</feature>
<dbReference type="SUPFAM" id="SSF82866">
    <property type="entry name" value="Multidrug efflux transporter AcrB transmembrane domain"/>
    <property type="match status" value="2"/>
</dbReference>
<evidence type="ECO:0000256" key="4">
    <source>
        <dbReference type="ARBA" id="ARBA00022692"/>
    </source>
</evidence>
<keyword evidence="5 8" id="KW-1133">Transmembrane helix</keyword>
<feature type="compositionally biased region" description="Basic and acidic residues" evidence="7">
    <location>
        <begin position="342"/>
        <end position="357"/>
    </location>
</feature>
<feature type="transmembrane region" description="Helical" evidence="8">
    <location>
        <begin position="173"/>
        <end position="192"/>
    </location>
</feature>
<sequence>MPFLVRHRLATLWTGLAVALALTLVAAGALNSFVLSRWEAPGSASVRAEEILGRDFATGNANLILLVTARDGTVDDPDVHAAATALGRELAADPQVGDVWSYWSQERDPTLRSRDARQAVVLAWVTGDATTTRAHIRETLLPTFTRTSGPLDVRVAGAEAVSAQVSEQASRDFVRAELLIVPLMLLLLVALYRRVRPALLTLGIGLFAVVTTLAALRLLTSFVEVSTFAANITLVMGIGLGVDYSLFLIARFREELTGGAAVPDAVATTLRTAGRTVVFSGLTVAASLAALLALPYPFLRSFGYAGVLTVLSAMLGALVLLPAALAVLGHRVLRRPRRRRRTADGDPRPADDGDDVRAGSAGAGSSVSMGGSSVVGGGGDRLSGRFWRRAGEVVTRRPVLFSVAGLLLVGTLAAPAAGLRIGLPDDRVLPPSASTRTTYDALRAAFGTEANDAVHLIAPDGRSTPPAAVARYAAALSAVPGVAQVNSTAGVYADGERVRAAVRPERLLSPDGVRLEAVPTRAVLAGTEAGPFLDRVRAVPSPFGDDLLVGGYPAELTDFRAALADRIPLVALLILGVTFVLLTVATRSLLLPVKATVLNLLSLAAMFGVLVFVFQNGAFADVLGFTPIGTLDPAFPILMFCVAYGLSMDYEVFLLTRIAERYRATGDNRLAVREGLERSAPLVTAAAVILAVSFALYATGDVMYLQMIGVGTALAILVDATVIRAVLVPGLMVLAGPANWWFPSRRRGVPAATGSSARRPCFRSRRTA</sequence>
<accession>A0A1M7RBF5</accession>
<feature type="transmembrane region" description="Helical" evidence="8">
    <location>
        <begin position="567"/>
        <end position="585"/>
    </location>
</feature>
<evidence type="ECO:0000259" key="9">
    <source>
        <dbReference type="PROSITE" id="PS50156"/>
    </source>
</evidence>
<feature type="transmembrane region" description="Helical" evidence="8">
    <location>
        <begin position="277"/>
        <end position="298"/>
    </location>
</feature>
<feature type="transmembrane region" description="Helical" evidence="8">
    <location>
        <begin position="597"/>
        <end position="614"/>
    </location>
</feature>
<dbReference type="EMBL" id="FRCS01000009">
    <property type="protein sequence ID" value="SHN43614.1"/>
    <property type="molecule type" value="Genomic_DNA"/>
</dbReference>
<evidence type="ECO:0000256" key="6">
    <source>
        <dbReference type="ARBA" id="ARBA00023136"/>
    </source>
</evidence>
<feature type="transmembrane region" description="Helical" evidence="8">
    <location>
        <begin position="680"/>
        <end position="698"/>
    </location>
</feature>
<dbReference type="AlphaFoldDB" id="A0A1M7RBF5"/>
<keyword evidence="3" id="KW-1003">Cell membrane</keyword>
<protein>
    <submittedName>
        <fullName evidence="10">Putative drug exporter of the RND superfamily</fullName>
    </submittedName>
</protein>
<proteinExistence type="inferred from homology"/>
<dbReference type="PANTHER" id="PTHR33406:SF11">
    <property type="entry name" value="MEMBRANE PROTEIN SCO6666-RELATED"/>
    <property type="match status" value="1"/>
</dbReference>
<dbReference type="Gene3D" id="1.20.1640.10">
    <property type="entry name" value="Multidrug efflux transporter AcrB transmembrane domain"/>
    <property type="match status" value="2"/>
</dbReference>
<dbReference type="RefSeq" id="WP_073260868.1">
    <property type="nucleotide sequence ID" value="NZ_FRCS01000009.1"/>
</dbReference>
<feature type="region of interest" description="Disordered" evidence="7">
    <location>
        <begin position="748"/>
        <end position="768"/>
    </location>
</feature>